<protein>
    <recommendedName>
        <fullName evidence="9">Major facilitator superfamily (MFS) profile domain-containing protein</fullName>
    </recommendedName>
</protein>
<keyword evidence="4 8" id="KW-1133">Transmembrane helix</keyword>
<evidence type="ECO:0000256" key="1">
    <source>
        <dbReference type="ARBA" id="ARBA00004141"/>
    </source>
</evidence>
<comment type="subcellular location">
    <subcellularLocation>
        <location evidence="1">Membrane</location>
        <topology evidence="1">Multi-pass membrane protein</topology>
    </subcellularLocation>
</comment>
<feature type="domain" description="Major facilitator superfamily (MFS) profile" evidence="9">
    <location>
        <begin position="61"/>
        <end position="480"/>
    </location>
</feature>
<feature type="transmembrane region" description="Helical" evidence="8">
    <location>
        <begin position="216"/>
        <end position="236"/>
    </location>
</feature>
<dbReference type="Proteomes" id="UP001234178">
    <property type="component" value="Unassembled WGS sequence"/>
</dbReference>
<keyword evidence="11" id="KW-1185">Reference proteome</keyword>
<sequence>MIYCCNLHFFPITTTISSTAIMDDDPEKRSITAPETDHEEHQVSDAGRTHGGQVTRAKMLTTLIICFCNLINFMDRYCLPGILPMVIADLKLSNFQGGLLQSAFVVSYVVVAPIVGYLGDRYSRRAIMGCGLLVWSIVTMAGSFMTTFETLLIFRCLGGIGEASYSAIGPAVIGDLYIGDTRSKMLALFYFTTLIGGGLGFITGSGMAAATSSWNWGLRVTPILSMVSVLLIAFVMRDPPRGLSEGSRLVSTSWQKDIVYLLKNPSLMLSTIASIAVTFTVGAIAAWGPQYVFLGRQILNDNSLSFDDISLVFGIVTIASGLLGVVSGSIMGQKLRIRFPSADAIICGIGMICSAPFFYALLVLSLGSIYAIYVLAFLALWFINLNWALVGDILLYVIIPTRRATAAAFQILVCHIFGDASSPFIVGLISDALKPTIESDSETFRNFKSLEYGLFVILFVEVLGGFFFLACSWFLVSDRAKATRAVAVSIPDQSVLYDKSKASQVHVFVPANDPATSGHTVMIKRSSQIMDEVNLETV</sequence>
<evidence type="ECO:0000313" key="10">
    <source>
        <dbReference type="EMBL" id="KAK4005346.1"/>
    </source>
</evidence>
<keyword evidence="2" id="KW-0813">Transport</keyword>
<dbReference type="CDD" id="cd17328">
    <property type="entry name" value="MFS_spinster_like"/>
    <property type="match status" value="1"/>
</dbReference>
<feature type="transmembrane region" description="Helical" evidence="8">
    <location>
        <begin position="266"/>
        <end position="289"/>
    </location>
</feature>
<comment type="similarity">
    <text evidence="6">Belongs to the major facilitator superfamily. Spinster (TC 2.A.1.49) family.</text>
</comment>
<name>A0ABQ9YXJ0_9CRUS</name>
<organism evidence="10 11">
    <name type="scientific">Daphnia magna</name>
    <dbReference type="NCBI Taxonomy" id="35525"/>
    <lineage>
        <taxon>Eukaryota</taxon>
        <taxon>Metazoa</taxon>
        <taxon>Ecdysozoa</taxon>
        <taxon>Arthropoda</taxon>
        <taxon>Crustacea</taxon>
        <taxon>Branchiopoda</taxon>
        <taxon>Diplostraca</taxon>
        <taxon>Cladocera</taxon>
        <taxon>Anomopoda</taxon>
        <taxon>Daphniidae</taxon>
        <taxon>Daphnia</taxon>
    </lineage>
</organism>
<evidence type="ECO:0000256" key="5">
    <source>
        <dbReference type="ARBA" id="ARBA00023136"/>
    </source>
</evidence>
<dbReference type="Pfam" id="PF07690">
    <property type="entry name" value="MFS_1"/>
    <property type="match status" value="1"/>
</dbReference>
<feature type="transmembrane region" description="Helical" evidence="8">
    <location>
        <begin position="411"/>
        <end position="432"/>
    </location>
</feature>
<evidence type="ECO:0000256" key="6">
    <source>
        <dbReference type="ARBA" id="ARBA00024338"/>
    </source>
</evidence>
<evidence type="ECO:0000313" key="11">
    <source>
        <dbReference type="Proteomes" id="UP001234178"/>
    </source>
</evidence>
<dbReference type="Gene3D" id="1.20.1250.20">
    <property type="entry name" value="MFS general substrate transporter like domains"/>
    <property type="match status" value="1"/>
</dbReference>
<feature type="region of interest" description="Disordered" evidence="7">
    <location>
        <begin position="27"/>
        <end position="48"/>
    </location>
</feature>
<keyword evidence="5 8" id="KW-0472">Membrane</keyword>
<keyword evidence="3 8" id="KW-0812">Transmembrane</keyword>
<dbReference type="PANTHER" id="PTHR23505:SF79">
    <property type="entry name" value="PROTEIN SPINSTER"/>
    <property type="match status" value="1"/>
</dbReference>
<feature type="transmembrane region" description="Helical" evidence="8">
    <location>
        <begin position="185"/>
        <end position="210"/>
    </location>
</feature>
<feature type="transmembrane region" description="Helical" evidence="8">
    <location>
        <begin position="452"/>
        <end position="476"/>
    </location>
</feature>
<feature type="transmembrane region" description="Helical" evidence="8">
    <location>
        <begin position="370"/>
        <end position="399"/>
    </location>
</feature>
<proteinExistence type="inferred from homology"/>
<evidence type="ECO:0000256" key="7">
    <source>
        <dbReference type="SAM" id="MobiDB-lite"/>
    </source>
</evidence>
<dbReference type="PROSITE" id="PS50850">
    <property type="entry name" value="MFS"/>
    <property type="match status" value="1"/>
</dbReference>
<evidence type="ECO:0000259" key="9">
    <source>
        <dbReference type="PROSITE" id="PS50850"/>
    </source>
</evidence>
<reference evidence="10 11" key="1">
    <citation type="journal article" date="2023" name="Nucleic Acids Res.">
        <title>The hologenome of Daphnia magna reveals possible DNA methylation and microbiome-mediated evolution of the host genome.</title>
        <authorList>
            <person name="Chaturvedi A."/>
            <person name="Li X."/>
            <person name="Dhandapani V."/>
            <person name="Marshall H."/>
            <person name="Kissane S."/>
            <person name="Cuenca-Cambronero M."/>
            <person name="Asole G."/>
            <person name="Calvet F."/>
            <person name="Ruiz-Romero M."/>
            <person name="Marangio P."/>
            <person name="Guigo R."/>
            <person name="Rago D."/>
            <person name="Mirbahai L."/>
            <person name="Eastwood N."/>
            <person name="Colbourne J.K."/>
            <person name="Zhou J."/>
            <person name="Mallon E."/>
            <person name="Orsini L."/>
        </authorList>
    </citation>
    <scope>NUCLEOTIDE SEQUENCE [LARGE SCALE GENOMIC DNA]</scope>
    <source>
        <strain evidence="10">LRV0_1</strain>
    </source>
</reference>
<comment type="caution">
    <text evidence="10">The sequence shown here is derived from an EMBL/GenBank/DDBJ whole genome shotgun (WGS) entry which is preliminary data.</text>
</comment>
<dbReference type="SUPFAM" id="SSF103473">
    <property type="entry name" value="MFS general substrate transporter"/>
    <property type="match status" value="1"/>
</dbReference>
<dbReference type="InterPro" id="IPR011701">
    <property type="entry name" value="MFS"/>
</dbReference>
<feature type="transmembrane region" description="Helical" evidence="8">
    <location>
        <begin position="63"/>
        <end position="87"/>
    </location>
</feature>
<evidence type="ECO:0000256" key="3">
    <source>
        <dbReference type="ARBA" id="ARBA00022692"/>
    </source>
</evidence>
<dbReference type="PANTHER" id="PTHR23505">
    <property type="entry name" value="SPINSTER"/>
    <property type="match status" value="1"/>
</dbReference>
<feature type="transmembrane region" description="Helical" evidence="8">
    <location>
        <begin position="152"/>
        <end position="173"/>
    </location>
</feature>
<evidence type="ECO:0000256" key="4">
    <source>
        <dbReference type="ARBA" id="ARBA00022989"/>
    </source>
</evidence>
<dbReference type="InterPro" id="IPR036259">
    <property type="entry name" value="MFS_trans_sf"/>
</dbReference>
<feature type="transmembrane region" description="Helical" evidence="8">
    <location>
        <begin position="344"/>
        <end position="364"/>
    </location>
</feature>
<evidence type="ECO:0000256" key="2">
    <source>
        <dbReference type="ARBA" id="ARBA00022448"/>
    </source>
</evidence>
<evidence type="ECO:0000256" key="8">
    <source>
        <dbReference type="SAM" id="Phobius"/>
    </source>
</evidence>
<gene>
    <name evidence="10" type="ORF">OUZ56_007061</name>
</gene>
<dbReference type="InterPro" id="IPR044770">
    <property type="entry name" value="MFS_spinster-like"/>
</dbReference>
<feature type="transmembrane region" description="Helical" evidence="8">
    <location>
        <begin position="126"/>
        <end position="146"/>
    </location>
</feature>
<feature type="compositionally biased region" description="Basic and acidic residues" evidence="7">
    <location>
        <begin position="27"/>
        <end position="43"/>
    </location>
</feature>
<feature type="transmembrane region" description="Helical" evidence="8">
    <location>
        <begin position="99"/>
        <end position="119"/>
    </location>
</feature>
<dbReference type="InterPro" id="IPR020846">
    <property type="entry name" value="MFS_dom"/>
</dbReference>
<feature type="transmembrane region" description="Helical" evidence="8">
    <location>
        <begin position="309"/>
        <end position="332"/>
    </location>
</feature>
<accession>A0ABQ9YXJ0</accession>
<dbReference type="EMBL" id="JAOYFB010000001">
    <property type="protein sequence ID" value="KAK4005346.1"/>
    <property type="molecule type" value="Genomic_DNA"/>
</dbReference>